<dbReference type="EMBL" id="KZ825933">
    <property type="protein sequence ID" value="PYH91821.1"/>
    <property type="molecule type" value="Genomic_DNA"/>
</dbReference>
<dbReference type="Pfam" id="PF12417">
    <property type="entry name" value="DUF3669"/>
    <property type="match status" value="1"/>
</dbReference>
<dbReference type="VEuPathDB" id="FungiDB:BO71DRAFT_401056"/>
<evidence type="ECO:0000313" key="3">
    <source>
        <dbReference type="Proteomes" id="UP000247810"/>
    </source>
</evidence>
<dbReference type="Proteomes" id="UP000247810">
    <property type="component" value="Unassembled WGS sequence"/>
</dbReference>
<protein>
    <recommendedName>
        <fullName evidence="1">DUF3669 domain-containing protein</fullName>
    </recommendedName>
</protein>
<feature type="domain" description="DUF3669" evidence="1">
    <location>
        <begin position="241"/>
        <end position="298"/>
    </location>
</feature>
<dbReference type="AlphaFoldDB" id="A0A319D401"/>
<dbReference type="PANTHER" id="PTHR40780">
    <property type="entry name" value="DUF3669 DOMAIN-CONTAINING PROTEIN"/>
    <property type="match status" value="1"/>
</dbReference>
<evidence type="ECO:0000313" key="2">
    <source>
        <dbReference type="EMBL" id="PYH91821.1"/>
    </source>
</evidence>
<reference evidence="2 3" key="1">
    <citation type="submission" date="2018-02" db="EMBL/GenBank/DDBJ databases">
        <title>The genomes of Aspergillus section Nigri reveals drivers in fungal speciation.</title>
        <authorList>
            <consortium name="DOE Joint Genome Institute"/>
            <person name="Vesth T.C."/>
            <person name="Nybo J."/>
            <person name="Theobald S."/>
            <person name="Brandl J."/>
            <person name="Frisvad J.C."/>
            <person name="Nielsen K.F."/>
            <person name="Lyhne E.K."/>
            <person name="Kogle M.E."/>
            <person name="Kuo A."/>
            <person name="Riley R."/>
            <person name="Clum A."/>
            <person name="Nolan M."/>
            <person name="Lipzen A."/>
            <person name="Salamov A."/>
            <person name="Henrissat B."/>
            <person name="Wiebenga A."/>
            <person name="De vries R.P."/>
            <person name="Grigoriev I.V."/>
            <person name="Mortensen U.H."/>
            <person name="Andersen M.R."/>
            <person name="Baker S.E."/>
        </authorList>
    </citation>
    <scope>NUCLEOTIDE SEQUENCE [LARGE SCALE GENOMIC DNA]</scope>
    <source>
        <strain evidence="2 3">CBS 707.79</strain>
    </source>
</reference>
<evidence type="ECO:0000259" key="1">
    <source>
        <dbReference type="Pfam" id="PF12417"/>
    </source>
</evidence>
<dbReference type="OrthoDB" id="2993351at2759"/>
<organism evidence="2 3">
    <name type="scientific">Aspergillus ellipticus CBS 707.79</name>
    <dbReference type="NCBI Taxonomy" id="1448320"/>
    <lineage>
        <taxon>Eukaryota</taxon>
        <taxon>Fungi</taxon>
        <taxon>Dikarya</taxon>
        <taxon>Ascomycota</taxon>
        <taxon>Pezizomycotina</taxon>
        <taxon>Eurotiomycetes</taxon>
        <taxon>Eurotiomycetidae</taxon>
        <taxon>Eurotiales</taxon>
        <taxon>Aspergillaceae</taxon>
        <taxon>Aspergillus</taxon>
        <taxon>Aspergillus subgen. Circumdati</taxon>
    </lineage>
</organism>
<keyword evidence="3" id="KW-1185">Reference proteome</keyword>
<gene>
    <name evidence="2" type="ORF">BO71DRAFT_401056</name>
</gene>
<proteinExistence type="predicted"/>
<name>A0A319D401_9EURO</name>
<accession>A0A319D401</accession>
<sequence length="361" mass="41340">MTSSYHCIGRGFCGTVWATDEGPALKREDGGMGSLVNDYIMHQRVLYSFTQLSQLKRRKHPTKKERDDTCPQIRIPECHRFMTADNPWWKENLSRFPDRHLLPCSVLESQRIPPFPDKTRELIVERYCHPTIREQILACVANKDCLIRPYLGRRRTQKNEFPKHSRFAAFSLRNYPLHEDQMEELRIPIRDMERYAETMGEALATLHWIGEVDGNGVEFVLAPALSSDQNITVNVLGGHTMWIMDFDACESISMDLEGAQQAVTAFWQNDPYFPRPQTPLWNDFRKQYLKTSDDIASAQVAPNAEERLDLARLFIGLIEGKARDLSGGAPVKGGMQLNAHIDMPVPDMSSPWIDYPTRSGT</sequence>
<dbReference type="PANTHER" id="PTHR40780:SF3">
    <property type="entry name" value="DUF3669 DOMAIN-CONTAINING PROTEIN"/>
    <property type="match status" value="1"/>
</dbReference>
<dbReference type="InterPro" id="IPR022137">
    <property type="entry name" value="Znf_prot_DUF3669"/>
</dbReference>